<proteinExistence type="predicted"/>
<dbReference type="AlphaFoldDB" id="A0A6A6SNB3"/>
<organism evidence="1 2">
    <name type="scientific">Lophiostoma macrostomum CBS 122681</name>
    <dbReference type="NCBI Taxonomy" id="1314788"/>
    <lineage>
        <taxon>Eukaryota</taxon>
        <taxon>Fungi</taxon>
        <taxon>Dikarya</taxon>
        <taxon>Ascomycota</taxon>
        <taxon>Pezizomycotina</taxon>
        <taxon>Dothideomycetes</taxon>
        <taxon>Pleosporomycetidae</taxon>
        <taxon>Pleosporales</taxon>
        <taxon>Lophiostomataceae</taxon>
        <taxon>Lophiostoma</taxon>
    </lineage>
</organism>
<accession>A0A6A6SNB3</accession>
<sequence>MSSDAIRLQSYNYIGLVVVLFVNGYPATQLQNCLLRTGTSPAPRQNHHRHENSDWGGLRHEDTITKAVFRIMCARWQPAIYNLVCSISTTHFTDRVVDTFFVP</sequence>
<evidence type="ECO:0000313" key="1">
    <source>
        <dbReference type="EMBL" id="KAF2647838.1"/>
    </source>
</evidence>
<reference evidence="1" key="1">
    <citation type="journal article" date="2020" name="Stud. Mycol.">
        <title>101 Dothideomycetes genomes: a test case for predicting lifestyles and emergence of pathogens.</title>
        <authorList>
            <person name="Haridas S."/>
            <person name="Albert R."/>
            <person name="Binder M."/>
            <person name="Bloem J."/>
            <person name="Labutti K."/>
            <person name="Salamov A."/>
            <person name="Andreopoulos B."/>
            <person name="Baker S."/>
            <person name="Barry K."/>
            <person name="Bills G."/>
            <person name="Bluhm B."/>
            <person name="Cannon C."/>
            <person name="Castanera R."/>
            <person name="Culley D."/>
            <person name="Daum C."/>
            <person name="Ezra D."/>
            <person name="Gonzalez J."/>
            <person name="Henrissat B."/>
            <person name="Kuo A."/>
            <person name="Liang C."/>
            <person name="Lipzen A."/>
            <person name="Lutzoni F."/>
            <person name="Magnuson J."/>
            <person name="Mondo S."/>
            <person name="Nolan M."/>
            <person name="Ohm R."/>
            <person name="Pangilinan J."/>
            <person name="Park H.-J."/>
            <person name="Ramirez L."/>
            <person name="Alfaro M."/>
            <person name="Sun H."/>
            <person name="Tritt A."/>
            <person name="Yoshinaga Y."/>
            <person name="Zwiers L.-H."/>
            <person name="Turgeon B."/>
            <person name="Goodwin S."/>
            <person name="Spatafora J."/>
            <person name="Crous P."/>
            <person name="Grigoriev I."/>
        </authorList>
    </citation>
    <scope>NUCLEOTIDE SEQUENCE</scope>
    <source>
        <strain evidence="1">CBS 122681</strain>
    </source>
</reference>
<evidence type="ECO:0000313" key="2">
    <source>
        <dbReference type="Proteomes" id="UP000799324"/>
    </source>
</evidence>
<protein>
    <submittedName>
        <fullName evidence="1">Uncharacterized protein</fullName>
    </submittedName>
</protein>
<gene>
    <name evidence="1" type="ORF">K491DRAFT_699373</name>
</gene>
<dbReference type="Proteomes" id="UP000799324">
    <property type="component" value="Unassembled WGS sequence"/>
</dbReference>
<name>A0A6A6SNB3_9PLEO</name>
<dbReference type="EMBL" id="MU004579">
    <property type="protein sequence ID" value="KAF2647838.1"/>
    <property type="molecule type" value="Genomic_DNA"/>
</dbReference>
<keyword evidence="2" id="KW-1185">Reference proteome</keyword>